<protein>
    <submittedName>
        <fullName evidence="1">Uncharacterized protein</fullName>
    </submittedName>
</protein>
<dbReference type="RefSeq" id="WP_012064239.1">
    <property type="nucleotide sequence ID" value="NC_009633.1"/>
</dbReference>
<dbReference type="STRING" id="293826.Amet_3134"/>
<dbReference type="Proteomes" id="UP000001572">
    <property type="component" value="Chromosome"/>
</dbReference>
<evidence type="ECO:0000313" key="1">
    <source>
        <dbReference type="EMBL" id="ABR49273.1"/>
    </source>
</evidence>
<dbReference type="EMBL" id="CP000724">
    <property type="protein sequence ID" value="ABR49273.1"/>
    <property type="molecule type" value="Genomic_DNA"/>
</dbReference>
<evidence type="ECO:0000313" key="2">
    <source>
        <dbReference type="Proteomes" id="UP000001572"/>
    </source>
</evidence>
<dbReference type="OrthoDB" id="1954951at2"/>
<dbReference type="eggNOG" id="ENOG5033BA2">
    <property type="taxonomic scope" value="Bacteria"/>
</dbReference>
<dbReference type="KEGG" id="amt:Amet_3134"/>
<dbReference type="AlphaFoldDB" id="A6TSV5"/>
<accession>A6TSV5</accession>
<organism evidence="1 2">
    <name type="scientific">Alkaliphilus metalliredigens (strain QYMF)</name>
    <dbReference type="NCBI Taxonomy" id="293826"/>
    <lineage>
        <taxon>Bacteria</taxon>
        <taxon>Bacillati</taxon>
        <taxon>Bacillota</taxon>
        <taxon>Clostridia</taxon>
        <taxon>Peptostreptococcales</taxon>
        <taxon>Natronincolaceae</taxon>
        <taxon>Alkaliphilus</taxon>
    </lineage>
</organism>
<sequence>MSIDKISNIIYPELFKTKYIYVYNTLNEELRELIEESGYKKDFIKKYRRSLRMLEDLRENCTKHKTFEKLTDAKDIFSMRLIGQKNIRILFTFVQLNNRDIAVLLYAFQEKDNKNNSKTSYNNAIGIVEERISCLKR</sequence>
<reference evidence="2" key="1">
    <citation type="journal article" date="2016" name="Genome Announc.">
        <title>Complete genome sequence of Alkaliphilus metalliredigens strain QYMF, an alkaliphilic and metal-reducing bacterium isolated from borax-contaminated leachate ponds.</title>
        <authorList>
            <person name="Hwang C."/>
            <person name="Copeland A."/>
            <person name="Lucas S."/>
            <person name="Lapidus A."/>
            <person name="Barry K."/>
            <person name="Detter J.C."/>
            <person name="Glavina Del Rio T."/>
            <person name="Hammon N."/>
            <person name="Israni S."/>
            <person name="Dalin E."/>
            <person name="Tice H."/>
            <person name="Pitluck S."/>
            <person name="Chertkov O."/>
            <person name="Brettin T."/>
            <person name="Bruce D."/>
            <person name="Han C."/>
            <person name="Schmutz J."/>
            <person name="Larimer F."/>
            <person name="Land M.L."/>
            <person name="Hauser L."/>
            <person name="Kyrpides N."/>
            <person name="Mikhailova N."/>
            <person name="Ye Q."/>
            <person name="Zhou J."/>
            <person name="Richardson P."/>
            <person name="Fields M.W."/>
        </authorList>
    </citation>
    <scope>NUCLEOTIDE SEQUENCE [LARGE SCALE GENOMIC DNA]</scope>
    <source>
        <strain evidence="2">QYMF</strain>
    </source>
</reference>
<name>A6TSV5_ALKMQ</name>
<proteinExistence type="predicted"/>
<gene>
    <name evidence="1" type="ordered locus">Amet_3134</name>
</gene>
<keyword evidence="2" id="KW-1185">Reference proteome</keyword>
<dbReference type="HOGENOM" id="CLU_147874_0_0_9"/>